<evidence type="ECO:0000256" key="5">
    <source>
        <dbReference type="ARBA" id="ARBA00022490"/>
    </source>
</evidence>
<dbReference type="InterPro" id="IPR010414">
    <property type="entry name" value="FRG1"/>
</dbReference>
<dbReference type="GO" id="GO:0005730">
    <property type="term" value="C:nucleolus"/>
    <property type="evidence" value="ECO:0007669"/>
    <property type="project" value="UniProtKB-SubCell"/>
</dbReference>
<dbReference type="GO" id="GO:0055120">
    <property type="term" value="C:striated muscle dense body"/>
    <property type="evidence" value="ECO:0007669"/>
    <property type="project" value="TreeGrafter"/>
</dbReference>
<name>A0AAE0WDE5_9BIVA</name>
<evidence type="ECO:0000256" key="11">
    <source>
        <dbReference type="SAM" id="MobiDB-lite"/>
    </source>
</evidence>
<dbReference type="GO" id="GO:0015030">
    <property type="term" value="C:Cajal body"/>
    <property type="evidence" value="ECO:0007669"/>
    <property type="project" value="UniProtKB-SubCell"/>
</dbReference>
<dbReference type="PANTHER" id="PTHR12928:SF0">
    <property type="entry name" value="FSHD REGION GENE 1"/>
    <property type="match status" value="1"/>
</dbReference>
<keyword evidence="8" id="KW-0698">rRNA processing</keyword>
<evidence type="ECO:0000256" key="7">
    <source>
        <dbReference type="ARBA" id="ARBA00022541"/>
    </source>
</evidence>
<dbReference type="SUPFAM" id="SSF50405">
    <property type="entry name" value="Actin-crosslinking proteins"/>
    <property type="match status" value="1"/>
</dbReference>
<evidence type="ECO:0000256" key="8">
    <source>
        <dbReference type="ARBA" id="ARBA00022552"/>
    </source>
</evidence>
<proteinExistence type="inferred from homology"/>
<evidence type="ECO:0000256" key="3">
    <source>
        <dbReference type="ARBA" id="ARBA00004604"/>
    </source>
</evidence>
<organism evidence="12 13">
    <name type="scientific">Potamilus streckersoni</name>
    <dbReference type="NCBI Taxonomy" id="2493646"/>
    <lineage>
        <taxon>Eukaryota</taxon>
        <taxon>Metazoa</taxon>
        <taxon>Spiralia</taxon>
        <taxon>Lophotrochozoa</taxon>
        <taxon>Mollusca</taxon>
        <taxon>Bivalvia</taxon>
        <taxon>Autobranchia</taxon>
        <taxon>Heteroconchia</taxon>
        <taxon>Palaeoheterodonta</taxon>
        <taxon>Unionida</taxon>
        <taxon>Unionoidea</taxon>
        <taxon>Unionidae</taxon>
        <taxon>Ambleminae</taxon>
        <taxon>Lampsilini</taxon>
        <taxon>Potamilus</taxon>
    </lineage>
</organism>
<reference evidence="12" key="3">
    <citation type="submission" date="2023-05" db="EMBL/GenBank/DDBJ databases">
        <authorList>
            <person name="Smith C.H."/>
        </authorList>
    </citation>
    <scope>NUCLEOTIDE SEQUENCE</scope>
    <source>
        <strain evidence="12">CHS0354</strain>
        <tissue evidence="12">Mantle</tissue>
    </source>
</reference>
<dbReference type="InterPro" id="IPR013865">
    <property type="entry name" value="FAM32A"/>
</dbReference>
<feature type="compositionally biased region" description="Basic residues" evidence="11">
    <location>
        <begin position="11"/>
        <end position="30"/>
    </location>
</feature>
<keyword evidence="6" id="KW-0690">Ribosome biogenesis</keyword>
<evidence type="ECO:0000256" key="1">
    <source>
        <dbReference type="ARBA" id="ARBA00004408"/>
    </source>
</evidence>
<dbReference type="CDD" id="cd23338">
    <property type="entry name" value="beta-trefoil_FSCN_FRG1"/>
    <property type="match status" value="1"/>
</dbReference>
<keyword evidence="13" id="KW-1185">Reference proteome</keyword>
<feature type="compositionally biased region" description="Basic and acidic residues" evidence="11">
    <location>
        <begin position="31"/>
        <end position="46"/>
    </location>
</feature>
<sequence length="265" mass="30261">MADSYSFVKGGKLKLKGQKDKKHKKHKKRKRDEVEDHSTKDESQLAEELKEHGGWWSVKKFDDITGNIAIEFGNRTYINAQDNGRFMLGSPREFGEEPDPVEILTAIKLDETKIALKSGYGKYISITPEGLVVGRSDAIGSREQWEPVFQEGKLALNSYNGSFMSVDDDGDIICTSKTAGPQEILQIRSNVVKEVDPKAHIPKEEKGSLKDAEINYVKKFQSFQDRRLRISKEEFVHVKKAKKEGNLHETLLDRREKMKADRYCK</sequence>
<dbReference type="EMBL" id="JAEAOA010002325">
    <property type="protein sequence ID" value="KAK3610109.1"/>
    <property type="molecule type" value="Genomic_DNA"/>
</dbReference>
<evidence type="ECO:0000256" key="10">
    <source>
        <dbReference type="ARBA" id="ARBA00072064"/>
    </source>
</evidence>
<protein>
    <recommendedName>
        <fullName evidence="10">Protein FRG1 homolog</fullName>
    </recommendedName>
</protein>
<evidence type="ECO:0000256" key="4">
    <source>
        <dbReference type="ARBA" id="ARBA00010878"/>
    </source>
</evidence>
<dbReference type="AlphaFoldDB" id="A0AAE0WDE5"/>
<keyword evidence="7" id="KW-0517">Myogenesis</keyword>
<keyword evidence="9" id="KW-0539">Nucleus</keyword>
<evidence type="ECO:0000256" key="6">
    <source>
        <dbReference type="ARBA" id="ARBA00022517"/>
    </source>
</evidence>
<dbReference type="GO" id="GO:0006364">
    <property type="term" value="P:rRNA processing"/>
    <property type="evidence" value="ECO:0007669"/>
    <property type="project" value="UniProtKB-KW"/>
</dbReference>
<dbReference type="GO" id="GO:0051015">
    <property type="term" value="F:actin filament binding"/>
    <property type="evidence" value="ECO:0007669"/>
    <property type="project" value="TreeGrafter"/>
</dbReference>
<comment type="similarity">
    <text evidence="4">Belongs to the FRG1 family.</text>
</comment>
<evidence type="ECO:0000313" key="12">
    <source>
        <dbReference type="EMBL" id="KAK3610109.1"/>
    </source>
</evidence>
<dbReference type="GO" id="GO:0007517">
    <property type="term" value="P:muscle organ development"/>
    <property type="evidence" value="ECO:0007669"/>
    <property type="project" value="UniProtKB-KW"/>
</dbReference>
<gene>
    <name evidence="12" type="ORF">CHS0354_039883</name>
</gene>
<dbReference type="Gene3D" id="2.80.10.50">
    <property type="match status" value="1"/>
</dbReference>
<reference evidence="12" key="2">
    <citation type="journal article" date="2021" name="Genome Biol. Evol.">
        <title>Developing a high-quality reference genome for a parasitic bivalve with doubly uniparental inheritance (Bivalvia: Unionida).</title>
        <authorList>
            <person name="Smith C.H."/>
        </authorList>
    </citation>
    <scope>NUCLEOTIDE SEQUENCE</scope>
    <source>
        <strain evidence="12">CHS0354</strain>
        <tissue evidence="12">Mantle</tissue>
    </source>
</reference>
<feature type="region of interest" description="Disordered" evidence="11">
    <location>
        <begin position="1"/>
        <end position="46"/>
    </location>
</feature>
<dbReference type="FunFam" id="2.80.10.50:FF:000061">
    <property type="entry name" value="Protein FRG1"/>
    <property type="match status" value="1"/>
</dbReference>
<keyword evidence="5" id="KW-0963">Cytoplasm</keyword>
<dbReference type="PANTHER" id="PTHR12928">
    <property type="entry name" value="FRG1 PROTEIN"/>
    <property type="match status" value="1"/>
</dbReference>
<dbReference type="GO" id="GO:0071013">
    <property type="term" value="C:catalytic step 2 spliceosome"/>
    <property type="evidence" value="ECO:0007669"/>
    <property type="project" value="TreeGrafter"/>
</dbReference>
<evidence type="ECO:0000256" key="9">
    <source>
        <dbReference type="ARBA" id="ARBA00023242"/>
    </source>
</evidence>
<evidence type="ECO:0000256" key="2">
    <source>
        <dbReference type="ARBA" id="ARBA00004496"/>
    </source>
</evidence>
<dbReference type="InterPro" id="IPR008999">
    <property type="entry name" value="Actin-crosslinking"/>
</dbReference>
<dbReference type="Pfam" id="PF06229">
    <property type="entry name" value="FRG1"/>
    <property type="match status" value="1"/>
</dbReference>
<accession>A0AAE0WDE5</accession>
<comment type="caution">
    <text evidence="12">The sequence shown here is derived from an EMBL/GenBank/DDBJ whole genome shotgun (WGS) entry which is preliminary data.</text>
</comment>
<evidence type="ECO:0000313" key="13">
    <source>
        <dbReference type="Proteomes" id="UP001195483"/>
    </source>
</evidence>
<dbReference type="Proteomes" id="UP001195483">
    <property type="component" value="Unassembled WGS sequence"/>
</dbReference>
<reference evidence="12" key="1">
    <citation type="journal article" date="2021" name="Genome Biol. Evol.">
        <title>A High-Quality Reference Genome for a Parasitic Bivalve with Doubly Uniparental Inheritance (Bivalvia: Unionida).</title>
        <authorList>
            <person name="Smith C.H."/>
        </authorList>
    </citation>
    <scope>NUCLEOTIDE SEQUENCE</scope>
    <source>
        <strain evidence="12">CHS0354</strain>
    </source>
</reference>
<comment type="subcellular location">
    <subcellularLocation>
        <location evidence="2">Cytoplasm</location>
    </subcellularLocation>
    <subcellularLocation>
        <location evidence="1">Nucleus</location>
        <location evidence="1">Cajal body</location>
    </subcellularLocation>
    <subcellularLocation>
        <location evidence="3">Nucleus</location>
        <location evidence="3">Nucleolus</location>
    </subcellularLocation>
</comment>
<dbReference type="Pfam" id="PF08555">
    <property type="entry name" value="FAM32A"/>
    <property type="match status" value="1"/>
</dbReference>